<keyword evidence="3" id="KW-0479">Metal-binding</keyword>
<keyword evidence="5" id="KW-0378">Hydrolase</keyword>
<keyword evidence="10" id="KW-1185">Reference proteome</keyword>
<dbReference type="Gene3D" id="3.50.30.30">
    <property type="match status" value="1"/>
</dbReference>
<dbReference type="PANTHER" id="PTHR12147">
    <property type="entry name" value="METALLOPEPTIDASE M28 FAMILY MEMBER"/>
    <property type="match status" value="1"/>
</dbReference>
<feature type="chain" id="PRO_5032334741" evidence="7">
    <location>
        <begin position="20"/>
        <end position="559"/>
    </location>
</feature>
<dbReference type="GO" id="GO:0008235">
    <property type="term" value="F:metalloexopeptidase activity"/>
    <property type="evidence" value="ECO:0007669"/>
    <property type="project" value="InterPro"/>
</dbReference>
<dbReference type="Proteomes" id="UP000538666">
    <property type="component" value="Unassembled WGS sequence"/>
</dbReference>
<keyword evidence="4 7" id="KW-0732">Signal</keyword>
<protein>
    <submittedName>
        <fullName evidence="9">Zn-dependent M28 family amino/carboxypeptidase</fullName>
    </submittedName>
</protein>
<keyword evidence="1" id="KW-0031">Aminopeptidase</keyword>
<evidence type="ECO:0000313" key="9">
    <source>
        <dbReference type="EMBL" id="MBB6145427.1"/>
    </source>
</evidence>
<dbReference type="GO" id="GO:0004177">
    <property type="term" value="F:aminopeptidase activity"/>
    <property type="evidence" value="ECO:0007669"/>
    <property type="project" value="UniProtKB-KW"/>
</dbReference>
<evidence type="ECO:0000256" key="3">
    <source>
        <dbReference type="ARBA" id="ARBA00022723"/>
    </source>
</evidence>
<evidence type="ECO:0000256" key="4">
    <source>
        <dbReference type="ARBA" id="ARBA00022729"/>
    </source>
</evidence>
<dbReference type="InterPro" id="IPR007484">
    <property type="entry name" value="Peptidase_M28"/>
</dbReference>
<dbReference type="OrthoDB" id="233977at2"/>
<name>A0A841JYD8_9BACT</name>
<dbReference type="AlphaFoldDB" id="A0A841JYD8"/>
<dbReference type="GO" id="GO:0046872">
    <property type="term" value="F:metal ion binding"/>
    <property type="evidence" value="ECO:0007669"/>
    <property type="project" value="UniProtKB-KW"/>
</dbReference>
<gene>
    <name evidence="9" type="ORF">HNQ77_003388</name>
</gene>
<dbReference type="SUPFAM" id="SSF52025">
    <property type="entry name" value="PA domain"/>
    <property type="match status" value="1"/>
</dbReference>
<evidence type="ECO:0000256" key="5">
    <source>
        <dbReference type="ARBA" id="ARBA00022801"/>
    </source>
</evidence>
<dbReference type="SUPFAM" id="SSF53187">
    <property type="entry name" value="Zn-dependent exopeptidases"/>
    <property type="match status" value="1"/>
</dbReference>
<accession>A0A841JYD8</accession>
<evidence type="ECO:0000259" key="8">
    <source>
        <dbReference type="Pfam" id="PF04389"/>
    </source>
</evidence>
<dbReference type="EMBL" id="JACHEK010000007">
    <property type="protein sequence ID" value="MBB6145427.1"/>
    <property type="molecule type" value="Genomic_DNA"/>
</dbReference>
<reference evidence="9 10" key="1">
    <citation type="submission" date="2020-08" db="EMBL/GenBank/DDBJ databases">
        <title>Genomic Encyclopedia of Type Strains, Phase IV (KMG-IV): sequencing the most valuable type-strain genomes for metagenomic binning, comparative biology and taxonomic classification.</title>
        <authorList>
            <person name="Goeker M."/>
        </authorList>
    </citation>
    <scope>NUCLEOTIDE SEQUENCE [LARGE SCALE GENOMIC DNA]</scope>
    <source>
        <strain evidence="9 10">DSM 103733</strain>
    </source>
</reference>
<sequence>MKKTALFASAFFAILPAFAQQASVPAITGVPEAAQQAAASIDAEKIRAHVRFLADDLLEGRGPGTRGGDLAAKYIAAQFAVDGLKPAGDNGTYFQKVPLYAVHTIEEETKFSLLPTNGVPLDLQYATDVVTKDQTGEESADIDAPIVFVGYGIDAPEYKWDDYAGVDVKGKVLLVIVNEPPSTDDAFFKGKTMTYYGRWTYKYEEAARKGAVGVLIIHRTDLASYPWDVVRNSQSVEKSYLQGDPSATLKAASWIQLDVARKLLAAAGKNVDDEIVAAGKPGFHAYELPVRLKAHVASKVRRYDSDNVVAELPGEDTSSKRQAVIYSAHYDHLGIDPNLKGDNIYNGAADNGTGCGIILEMARAFADASARPPHSVFFAAVTAEEQGLLGSQYLGMHPPVPAAAISLDLNFDMLNPIGVPLDAEVSGAERTDFYPVVEKTAKAFDLTIQPDQFPSAGHYYRSDHFSFARVGVPSFSVGQGTHFEGHDAAWGVSQMEDFTAHHYHQPSDEYKDSMDFRGDAKMARFGLILGWEASSLPRGVEWQPGDEFEAARKKSEGAQ</sequence>
<dbReference type="RefSeq" id="WP_050060523.1">
    <property type="nucleotide sequence ID" value="NZ_JACHEK010000007.1"/>
</dbReference>
<organism evidence="9 10">
    <name type="scientific">Silvibacterium bohemicum</name>
    <dbReference type="NCBI Taxonomy" id="1577686"/>
    <lineage>
        <taxon>Bacteria</taxon>
        <taxon>Pseudomonadati</taxon>
        <taxon>Acidobacteriota</taxon>
        <taxon>Terriglobia</taxon>
        <taxon>Terriglobales</taxon>
        <taxon>Acidobacteriaceae</taxon>
        <taxon>Silvibacterium</taxon>
    </lineage>
</organism>
<dbReference type="GO" id="GO:0004180">
    <property type="term" value="F:carboxypeptidase activity"/>
    <property type="evidence" value="ECO:0007669"/>
    <property type="project" value="UniProtKB-KW"/>
</dbReference>
<dbReference type="Gene3D" id="3.40.630.10">
    <property type="entry name" value="Zn peptidases"/>
    <property type="match status" value="1"/>
</dbReference>
<keyword evidence="6" id="KW-0862">Zinc</keyword>
<evidence type="ECO:0000256" key="2">
    <source>
        <dbReference type="ARBA" id="ARBA00022670"/>
    </source>
</evidence>
<comment type="caution">
    <text evidence="9">The sequence shown here is derived from an EMBL/GenBank/DDBJ whole genome shotgun (WGS) entry which is preliminary data.</text>
</comment>
<evidence type="ECO:0000313" key="10">
    <source>
        <dbReference type="Proteomes" id="UP000538666"/>
    </source>
</evidence>
<evidence type="ECO:0000256" key="1">
    <source>
        <dbReference type="ARBA" id="ARBA00022438"/>
    </source>
</evidence>
<dbReference type="Pfam" id="PF04389">
    <property type="entry name" value="Peptidase_M28"/>
    <property type="match status" value="1"/>
</dbReference>
<feature type="domain" description="Peptidase M28" evidence="8">
    <location>
        <begin position="307"/>
        <end position="512"/>
    </location>
</feature>
<dbReference type="PANTHER" id="PTHR12147:SF56">
    <property type="entry name" value="AMINOPEPTIDASE YDR415C-RELATED"/>
    <property type="match status" value="1"/>
</dbReference>
<dbReference type="InterPro" id="IPR045175">
    <property type="entry name" value="M28_fam"/>
</dbReference>
<dbReference type="InterPro" id="IPR046450">
    <property type="entry name" value="PA_dom_sf"/>
</dbReference>
<proteinExistence type="predicted"/>
<keyword evidence="2" id="KW-0645">Protease</keyword>
<dbReference type="GO" id="GO:0006508">
    <property type="term" value="P:proteolysis"/>
    <property type="evidence" value="ECO:0007669"/>
    <property type="project" value="UniProtKB-KW"/>
</dbReference>
<keyword evidence="9" id="KW-0121">Carboxypeptidase</keyword>
<evidence type="ECO:0000256" key="6">
    <source>
        <dbReference type="ARBA" id="ARBA00022833"/>
    </source>
</evidence>
<evidence type="ECO:0000256" key="7">
    <source>
        <dbReference type="SAM" id="SignalP"/>
    </source>
</evidence>
<feature type="signal peptide" evidence="7">
    <location>
        <begin position="1"/>
        <end position="19"/>
    </location>
</feature>